<protein>
    <submittedName>
        <fullName evidence="1">Uncharacterized protein</fullName>
    </submittedName>
</protein>
<comment type="caution">
    <text evidence="1">The sequence shown here is derived from an EMBL/GenBank/DDBJ whole genome shotgun (WGS) entry which is preliminary data.</text>
</comment>
<gene>
    <name evidence="1" type="ORF">ALP92_01345</name>
</gene>
<evidence type="ECO:0000313" key="1">
    <source>
        <dbReference type="EMBL" id="RMR13344.1"/>
    </source>
</evidence>
<sequence length="134" mass="14996">MHASGAVRRPHLIRRIGRDGQVQIGYPMSHSSAPRLAESGVIIALDSKRFVAIEIEAQTCYVSRRFNIFGHSRLYRVHPTDPTRLVHEQEFALRTSSGTWKTVGNEIPRISRQAAREANARLSSLLAGLQRPGQ</sequence>
<evidence type="ECO:0000313" key="2">
    <source>
        <dbReference type="Proteomes" id="UP000276615"/>
    </source>
</evidence>
<reference evidence="1 2" key="1">
    <citation type="submission" date="2018-08" db="EMBL/GenBank/DDBJ databases">
        <title>Recombination of ecologically and evolutionarily significant loci maintains genetic cohesion in the Pseudomonas syringae species complex.</title>
        <authorList>
            <person name="Dillon M."/>
            <person name="Thakur S."/>
            <person name="Almeida R.N.D."/>
            <person name="Weir B.S."/>
            <person name="Guttman D.S."/>
        </authorList>
    </citation>
    <scope>NUCLEOTIDE SEQUENCE [LARGE SCALE GENOMIC DNA]</scope>
    <source>
        <strain evidence="1 2">ICMP 8670</strain>
    </source>
</reference>
<dbReference type="Proteomes" id="UP000276615">
    <property type="component" value="Unassembled WGS sequence"/>
</dbReference>
<name>A0A3M4SED5_9PSED</name>
<proteinExistence type="predicted"/>
<organism evidence="1 2">
    <name type="scientific">Pseudomonas syringae pv. primulae</name>
    <dbReference type="NCBI Taxonomy" id="251707"/>
    <lineage>
        <taxon>Bacteria</taxon>
        <taxon>Pseudomonadati</taxon>
        <taxon>Pseudomonadota</taxon>
        <taxon>Gammaproteobacteria</taxon>
        <taxon>Pseudomonadales</taxon>
        <taxon>Pseudomonadaceae</taxon>
        <taxon>Pseudomonas</taxon>
    </lineage>
</organism>
<accession>A0A3M4SED5</accession>
<dbReference type="EMBL" id="RBRQ01000074">
    <property type="protein sequence ID" value="RMR13344.1"/>
    <property type="molecule type" value="Genomic_DNA"/>
</dbReference>
<dbReference type="AlphaFoldDB" id="A0A3M4SED5"/>